<reference evidence="4" key="1">
    <citation type="submission" date="2021-03" db="EMBL/GenBank/DDBJ databases">
        <title>Whole genome shotgun sequence of Actinoplanes consettensis NBRC 14913.</title>
        <authorList>
            <person name="Komaki H."/>
            <person name="Tamura T."/>
        </authorList>
    </citation>
    <scope>NUCLEOTIDE SEQUENCE</scope>
    <source>
        <strain evidence="4">NBRC 14913</strain>
    </source>
</reference>
<dbReference type="Gene3D" id="2.80.10.50">
    <property type="match status" value="2"/>
</dbReference>
<evidence type="ECO:0000256" key="1">
    <source>
        <dbReference type="ARBA" id="ARBA00022729"/>
    </source>
</evidence>
<keyword evidence="5" id="KW-1185">Reference proteome</keyword>
<feature type="signal peptide" evidence="2">
    <location>
        <begin position="1"/>
        <end position="32"/>
    </location>
</feature>
<gene>
    <name evidence="4" type="ORF">Aco04nite_67410</name>
</gene>
<dbReference type="RefSeq" id="WP_244876471.1">
    <property type="nucleotide sequence ID" value="NZ_BAAATW010000028.1"/>
</dbReference>
<dbReference type="InterPro" id="IPR048197">
    <property type="entry name" value="Papain_inhib"/>
</dbReference>
<dbReference type="GO" id="GO:0004867">
    <property type="term" value="F:serine-type endopeptidase inhibitor activity"/>
    <property type="evidence" value="ECO:0007669"/>
    <property type="project" value="InterPro"/>
</dbReference>
<name>A0A919VYV1_9ACTN</name>
<dbReference type="Pfam" id="PF03330">
    <property type="entry name" value="DPBB_1"/>
    <property type="match status" value="1"/>
</dbReference>
<dbReference type="InterPro" id="IPR000772">
    <property type="entry name" value="Ricin_B_lectin"/>
</dbReference>
<proteinExistence type="predicted"/>
<dbReference type="SMART" id="SM00458">
    <property type="entry name" value="RICIN"/>
    <property type="match status" value="1"/>
</dbReference>
<comment type="caution">
    <text evidence="4">The sequence shown here is derived from an EMBL/GenBank/DDBJ whole genome shotgun (WGS) entry which is preliminary data.</text>
</comment>
<dbReference type="SUPFAM" id="SSF50370">
    <property type="entry name" value="Ricin B-like lectins"/>
    <property type="match status" value="1"/>
</dbReference>
<sequence length="291" mass="29716">MLYILEGAYPLLFVRKAVLAVAAGLTAVVALAAPAAAAIPIGETQTGTTTYYNDAGYGACGTQINAATEMLVAVSYRWWTTANPNLDPLCSGISVQVTYQGRTITVPVRDKCPSCDATHIDLSAPAFAQFASTDPANTPGVLNVTWKFVSGSGDNGGTTPPPAGATGQITGLAGKCIGAAGGATANGTAVDLYSCVASSTQQWTRSTDGTLRTGGKCLDVSGSGTADGTKVQLWDCNGTGAQQWVYTAARDLVNPQSGKCLDLTGASSADFTPTQLWTCTGAANQKWTAPV</sequence>
<dbReference type="InterPro" id="IPR051477">
    <property type="entry name" value="Expansin_CellWall"/>
</dbReference>
<dbReference type="InterPro" id="IPR035992">
    <property type="entry name" value="Ricin_B-like_lectins"/>
</dbReference>
<evidence type="ECO:0000313" key="5">
    <source>
        <dbReference type="Proteomes" id="UP000680865"/>
    </source>
</evidence>
<dbReference type="SUPFAM" id="SSF50685">
    <property type="entry name" value="Barwin-like endoglucanases"/>
    <property type="match status" value="1"/>
</dbReference>
<organism evidence="4 5">
    <name type="scientific">Winogradskya consettensis</name>
    <dbReference type="NCBI Taxonomy" id="113560"/>
    <lineage>
        <taxon>Bacteria</taxon>
        <taxon>Bacillati</taxon>
        <taxon>Actinomycetota</taxon>
        <taxon>Actinomycetes</taxon>
        <taxon>Micromonosporales</taxon>
        <taxon>Micromonosporaceae</taxon>
        <taxon>Winogradskya</taxon>
    </lineage>
</organism>
<feature type="chain" id="PRO_5038645566" description="Ricin B lectin domain-containing protein" evidence="2">
    <location>
        <begin position="33"/>
        <end position="291"/>
    </location>
</feature>
<accession>A0A919VYV1</accession>
<evidence type="ECO:0000313" key="4">
    <source>
        <dbReference type="EMBL" id="GIM79810.1"/>
    </source>
</evidence>
<dbReference type="Pfam" id="PF00652">
    <property type="entry name" value="Ricin_B_lectin"/>
    <property type="match status" value="1"/>
</dbReference>
<feature type="domain" description="Ricin B lectin" evidence="3">
    <location>
        <begin position="166"/>
        <end position="290"/>
    </location>
</feature>
<dbReference type="EMBL" id="BOQP01000040">
    <property type="protein sequence ID" value="GIM79810.1"/>
    <property type="molecule type" value="Genomic_DNA"/>
</dbReference>
<dbReference type="NCBIfam" id="NF041659">
    <property type="entry name" value="Papain_Inhib"/>
    <property type="match status" value="1"/>
</dbReference>
<dbReference type="Gene3D" id="2.40.40.10">
    <property type="entry name" value="RlpA-like domain"/>
    <property type="match status" value="1"/>
</dbReference>
<dbReference type="AlphaFoldDB" id="A0A919VYV1"/>
<dbReference type="GO" id="GO:0004869">
    <property type="term" value="F:cysteine-type endopeptidase inhibitor activity"/>
    <property type="evidence" value="ECO:0007669"/>
    <property type="project" value="InterPro"/>
</dbReference>
<evidence type="ECO:0000259" key="3">
    <source>
        <dbReference type="SMART" id="SM00458"/>
    </source>
</evidence>
<dbReference type="PANTHER" id="PTHR31836">
    <property type="match status" value="1"/>
</dbReference>
<evidence type="ECO:0000256" key="2">
    <source>
        <dbReference type="SAM" id="SignalP"/>
    </source>
</evidence>
<dbReference type="PROSITE" id="PS50231">
    <property type="entry name" value="RICIN_B_LECTIN"/>
    <property type="match status" value="1"/>
</dbReference>
<dbReference type="InterPro" id="IPR009009">
    <property type="entry name" value="RlpA-like_DPBB"/>
</dbReference>
<dbReference type="Proteomes" id="UP000680865">
    <property type="component" value="Unassembled WGS sequence"/>
</dbReference>
<dbReference type="PANTHER" id="PTHR31836:SF28">
    <property type="entry name" value="SRCR DOMAIN-CONTAINING PROTEIN-RELATED"/>
    <property type="match status" value="1"/>
</dbReference>
<dbReference type="InterPro" id="IPR036908">
    <property type="entry name" value="RlpA-like_sf"/>
</dbReference>
<dbReference type="CDD" id="cd22273">
    <property type="entry name" value="DPBB_SPI-like"/>
    <property type="match status" value="1"/>
</dbReference>
<keyword evidence="1 2" id="KW-0732">Signal</keyword>
<protein>
    <recommendedName>
        <fullName evidence="3">Ricin B lectin domain-containing protein</fullName>
    </recommendedName>
</protein>